<gene>
    <name evidence="14" type="ORF">D0866_09137</name>
    <name evidence="13" type="ORF">D0867_07670</name>
    <name evidence="12" type="ORF">D0868_16812</name>
    <name evidence="11" type="ORF">D0869_16456</name>
</gene>
<dbReference type="EMBL" id="QWIJ01003714">
    <property type="protein sequence ID" value="RMX70627.1"/>
    <property type="molecule type" value="Genomic_DNA"/>
</dbReference>
<dbReference type="InterPro" id="IPR008158">
    <property type="entry name" value="Translocase_Sec61-g"/>
</dbReference>
<dbReference type="HAMAP" id="MF_00422">
    <property type="entry name" value="SecE"/>
    <property type="match status" value="1"/>
</dbReference>
<evidence type="ECO:0000313" key="18">
    <source>
        <dbReference type="Proteomes" id="UP000282582"/>
    </source>
</evidence>
<dbReference type="Proteomes" id="UP000271337">
    <property type="component" value="Unassembled WGS sequence"/>
</dbReference>
<comment type="caution">
    <text evidence="13">The sequence shown here is derived from an EMBL/GenBank/DDBJ whole genome shotgun (WGS) entry which is preliminary data.</text>
</comment>
<evidence type="ECO:0000256" key="6">
    <source>
        <dbReference type="ARBA" id="ARBA00022927"/>
    </source>
</evidence>
<keyword evidence="5" id="KW-0256">Endoplasmic reticulum</keyword>
<keyword evidence="8" id="KW-0811">Translocation</keyword>
<evidence type="ECO:0000313" key="12">
    <source>
        <dbReference type="EMBL" id="RMX75766.1"/>
    </source>
</evidence>
<evidence type="ECO:0000256" key="7">
    <source>
        <dbReference type="ARBA" id="ARBA00022989"/>
    </source>
</evidence>
<evidence type="ECO:0000256" key="8">
    <source>
        <dbReference type="ARBA" id="ARBA00023010"/>
    </source>
</evidence>
<dbReference type="GO" id="GO:0006605">
    <property type="term" value="P:protein targeting"/>
    <property type="evidence" value="ECO:0007669"/>
    <property type="project" value="InterPro"/>
</dbReference>
<dbReference type="VEuPathDB" id="FungiDB:BTJ68_01003"/>
<dbReference type="EMBL" id="QWIL01000815">
    <property type="protein sequence ID" value="RMY12732.1"/>
    <property type="molecule type" value="Genomic_DNA"/>
</dbReference>
<keyword evidence="9 10" id="KW-0472">Membrane</keyword>
<accession>A0A3M6ZCC1</accession>
<evidence type="ECO:0000313" key="13">
    <source>
        <dbReference type="EMBL" id="RMY12732.1"/>
    </source>
</evidence>
<protein>
    <recommendedName>
        <fullName evidence="19">Protein translocase SEC61 complex gamma subunit, archaeal and eukaryotic</fullName>
    </recommendedName>
</protein>
<keyword evidence="3" id="KW-0813">Transport</keyword>
<dbReference type="AlphaFoldDB" id="A0A3M6ZCC1"/>
<comment type="similarity">
    <text evidence="2">Belongs to the SecE/SEC61-gamma family.</text>
</comment>
<dbReference type="Pfam" id="PF00584">
    <property type="entry name" value="SecE"/>
    <property type="match status" value="1"/>
</dbReference>
<evidence type="ECO:0000256" key="9">
    <source>
        <dbReference type="ARBA" id="ARBA00023136"/>
    </source>
</evidence>
<proteinExistence type="inferred from homology"/>
<dbReference type="InterPro" id="IPR001901">
    <property type="entry name" value="Translocase_SecE/Sec61-g"/>
</dbReference>
<dbReference type="Proteomes" id="UP000281245">
    <property type="component" value="Unassembled WGS sequence"/>
</dbReference>
<comment type="subcellular location">
    <subcellularLocation>
        <location evidence="1">Endoplasmic reticulum membrane</location>
        <topology evidence="1">Single-pass membrane protein</topology>
    </subcellularLocation>
</comment>
<keyword evidence="6" id="KW-0653">Protein transport</keyword>
<evidence type="ECO:0000313" key="14">
    <source>
        <dbReference type="EMBL" id="RMY28826.1"/>
    </source>
</evidence>
<dbReference type="InterPro" id="IPR023391">
    <property type="entry name" value="Prot_translocase_SecE_dom_sf"/>
</dbReference>
<evidence type="ECO:0000256" key="4">
    <source>
        <dbReference type="ARBA" id="ARBA00022692"/>
    </source>
</evidence>
<evidence type="ECO:0000256" key="2">
    <source>
        <dbReference type="ARBA" id="ARBA00008274"/>
    </source>
</evidence>
<evidence type="ECO:0000313" key="17">
    <source>
        <dbReference type="Proteomes" id="UP000281245"/>
    </source>
</evidence>
<dbReference type="Proteomes" id="UP000276864">
    <property type="component" value="Unassembled WGS sequence"/>
</dbReference>
<evidence type="ECO:0000313" key="15">
    <source>
        <dbReference type="Proteomes" id="UP000271337"/>
    </source>
</evidence>
<name>A0A3M6ZCC1_HORWE</name>
<dbReference type="GO" id="GO:0006886">
    <property type="term" value="P:intracellular protein transport"/>
    <property type="evidence" value="ECO:0007669"/>
    <property type="project" value="InterPro"/>
</dbReference>
<keyword evidence="4 10" id="KW-0812">Transmembrane</keyword>
<dbReference type="NCBIfam" id="TIGR00327">
    <property type="entry name" value="secE_euk_arch"/>
    <property type="match status" value="1"/>
</dbReference>
<evidence type="ECO:0000256" key="3">
    <source>
        <dbReference type="ARBA" id="ARBA00022448"/>
    </source>
</evidence>
<dbReference type="PANTHER" id="PTHR12309">
    <property type="entry name" value="SEC61 GAMMA SUBUNIT"/>
    <property type="match status" value="1"/>
</dbReference>
<evidence type="ECO:0000256" key="1">
    <source>
        <dbReference type="ARBA" id="ARBA00004389"/>
    </source>
</evidence>
<evidence type="ECO:0000256" key="5">
    <source>
        <dbReference type="ARBA" id="ARBA00022824"/>
    </source>
</evidence>
<dbReference type="EMBL" id="QWIM01001049">
    <property type="protein sequence ID" value="RMY28826.1"/>
    <property type="molecule type" value="Genomic_DNA"/>
</dbReference>
<organism evidence="13 15">
    <name type="scientific">Hortaea werneckii</name>
    <name type="common">Black yeast</name>
    <name type="synonym">Cladosporium werneckii</name>
    <dbReference type="NCBI Taxonomy" id="91943"/>
    <lineage>
        <taxon>Eukaryota</taxon>
        <taxon>Fungi</taxon>
        <taxon>Dikarya</taxon>
        <taxon>Ascomycota</taxon>
        <taxon>Pezizomycotina</taxon>
        <taxon>Dothideomycetes</taxon>
        <taxon>Dothideomycetidae</taxon>
        <taxon>Mycosphaerellales</taxon>
        <taxon>Teratosphaeriaceae</taxon>
        <taxon>Hortaea</taxon>
    </lineage>
</organism>
<evidence type="ECO:0000313" key="16">
    <source>
        <dbReference type="Proteomes" id="UP000276864"/>
    </source>
</evidence>
<evidence type="ECO:0000256" key="10">
    <source>
        <dbReference type="SAM" id="Phobius"/>
    </source>
</evidence>
<evidence type="ECO:0008006" key="19">
    <source>
        <dbReference type="Google" id="ProtNLM"/>
    </source>
</evidence>
<reference evidence="15 16" key="1">
    <citation type="journal article" date="2018" name="BMC Genomics">
        <title>Genomic evidence for intraspecific hybridization in a clonal and extremely halotolerant yeast.</title>
        <authorList>
            <person name="Gostincar C."/>
            <person name="Stajich J.E."/>
            <person name="Zupancic J."/>
            <person name="Zalar P."/>
            <person name="Gunde-Cimerman N."/>
        </authorList>
    </citation>
    <scope>NUCLEOTIDE SEQUENCE [LARGE SCALE GENOMIC DNA]</scope>
    <source>
        <strain evidence="14 16">EXF-6651</strain>
        <strain evidence="12 18">EXF-6654</strain>
        <strain evidence="11 17">EXF-6656</strain>
        <strain evidence="13 15">EXF-6669</strain>
    </source>
</reference>
<dbReference type="Gene3D" id="1.20.5.820">
    <property type="entry name" value="Preprotein translocase SecE subunit"/>
    <property type="match status" value="1"/>
</dbReference>
<dbReference type="OrthoDB" id="2401875at2759"/>
<dbReference type="GO" id="GO:0008320">
    <property type="term" value="F:protein transmembrane transporter activity"/>
    <property type="evidence" value="ECO:0007669"/>
    <property type="project" value="InterPro"/>
</dbReference>
<dbReference type="GO" id="GO:0005789">
    <property type="term" value="C:endoplasmic reticulum membrane"/>
    <property type="evidence" value="ECO:0007669"/>
    <property type="project" value="UniProtKB-SubCell"/>
</dbReference>
<sequence length="77" mass="8713">MDQTKELLEMPREFVKDGRQFITRCSKRQYIATNASDKREFLRISQAVGMGFLIMGVIGYVVKLIHIPVNNILVGGA</sequence>
<keyword evidence="7 10" id="KW-1133">Transmembrane helix</keyword>
<evidence type="ECO:0000313" key="11">
    <source>
        <dbReference type="EMBL" id="RMX70627.1"/>
    </source>
</evidence>
<dbReference type="EMBL" id="QWIK01003986">
    <property type="protein sequence ID" value="RMX75766.1"/>
    <property type="molecule type" value="Genomic_DNA"/>
</dbReference>
<feature type="transmembrane region" description="Helical" evidence="10">
    <location>
        <begin position="47"/>
        <end position="67"/>
    </location>
</feature>
<dbReference type="Proteomes" id="UP000282582">
    <property type="component" value="Unassembled WGS sequence"/>
</dbReference>
<dbReference type="SUPFAM" id="SSF103456">
    <property type="entry name" value="Preprotein translocase SecE subunit"/>
    <property type="match status" value="1"/>
</dbReference>